<reference evidence="1" key="1">
    <citation type="submission" date="2020-07" db="EMBL/GenBank/DDBJ databases">
        <title>Huge and variable diversity of episymbiotic CPR bacteria and DPANN archaea in groundwater ecosystems.</title>
        <authorList>
            <person name="He C.Y."/>
            <person name="Keren R."/>
            <person name="Whittaker M."/>
            <person name="Farag I.F."/>
            <person name="Doudna J."/>
            <person name="Cate J.H.D."/>
            <person name="Banfield J.F."/>
        </authorList>
    </citation>
    <scope>NUCLEOTIDE SEQUENCE</scope>
    <source>
        <strain evidence="1">NC_groundwater_763_Ag_S-0.2um_68_21</strain>
    </source>
</reference>
<organism evidence="1 2">
    <name type="scientific">Tectimicrobiota bacterium</name>
    <dbReference type="NCBI Taxonomy" id="2528274"/>
    <lineage>
        <taxon>Bacteria</taxon>
        <taxon>Pseudomonadati</taxon>
        <taxon>Nitrospinota/Tectimicrobiota group</taxon>
        <taxon>Candidatus Tectimicrobiota</taxon>
    </lineage>
</organism>
<accession>A0A932HX79</accession>
<dbReference type="EMBL" id="JACPUR010000008">
    <property type="protein sequence ID" value="MBI3126683.1"/>
    <property type="molecule type" value="Genomic_DNA"/>
</dbReference>
<protein>
    <submittedName>
        <fullName evidence="1">Uncharacterized protein</fullName>
    </submittedName>
</protein>
<proteinExistence type="predicted"/>
<evidence type="ECO:0000313" key="1">
    <source>
        <dbReference type="EMBL" id="MBI3126683.1"/>
    </source>
</evidence>
<name>A0A932HX79_UNCTE</name>
<gene>
    <name evidence="1" type="ORF">HYZ11_03660</name>
</gene>
<dbReference type="AlphaFoldDB" id="A0A932HX79"/>
<comment type="caution">
    <text evidence="1">The sequence shown here is derived from an EMBL/GenBank/DDBJ whole genome shotgun (WGS) entry which is preliminary data.</text>
</comment>
<evidence type="ECO:0000313" key="2">
    <source>
        <dbReference type="Proteomes" id="UP000782312"/>
    </source>
</evidence>
<sequence length="89" mass="9907">MGERVPCEYCKSIPCDRCKATPGGCAEYAELTPEDAARYLPREGQENLIVPKSCPIPPLTSVIRYGPNYYVIKKGRVLRTGFARALPPY</sequence>
<dbReference type="Proteomes" id="UP000782312">
    <property type="component" value="Unassembled WGS sequence"/>
</dbReference>